<dbReference type="AlphaFoldDB" id="A0AAJ7W6T4"/>
<organism evidence="4 5">
    <name type="scientific">Cephus cinctus</name>
    <name type="common">Wheat stem sawfly</name>
    <dbReference type="NCBI Taxonomy" id="211228"/>
    <lineage>
        <taxon>Eukaryota</taxon>
        <taxon>Metazoa</taxon>
        <taxon>Ecdysozoa</taxon>
        <taxon>Arthropoda</taxon>
        <taxon>Hexapoda</taxon>
        <taxon>Insecta</taxon>
        <taxon>Pterygota</taxon>
        <taxon>Neoptera</taxon>
        <taxon>Endopterygota</taxon>
        <taxon>Hymenoptera</taxon>
        <taxon>Cephoidea</taxon>
        <taxon>Cephidae</taxon>
        <taxon>Cephus</taxon>
    </lineage>
</organism>
<dbReference type="PROSITE" id="PS50081">
    <property type="entry name" value="ZF_DAG_PE_2"/>
    <property type="match status" value="1"/>
</dbReference>
<keyword evidence="4" id="KW-1185">Reference proteome</keyword>
<dbReference type="GO" id="GO:0035556">
    <property type="term" value="P:intracellular signal transduction"/>
    <property type="evidence" value="ECO:0007669"/>
    <property type="project" value="TreeGrafter"/>
</dbReference>
<dbReference type="InterPro" id="IPR002219">
    <property type="entry name" value="PKC_DAG/PE"/>
</dbReference>
<keyword evidence="1" id="KW-0479">Metal-binding</keyword>
<dbReference type="SMART" id="SM00109">
    <property type="entry name" value="C1"/>
    <property type="match status" value="1"/>
</dbReference>
<dbReference type="PROSITE" id="PS00479">
    <property type="entry name" value="ZF_DAG_PE_1"/>
    <property type="match status" value="1"/>
</dbReference>
<evidence type="ECO:0000259" key="3">
    <source>
        <dbReference type="PROSITE" id="PS50081"/>
    </source>
</evidence>
<dbReference type="Pfam" id="PF00130">
    <property type="entry name" value="C1_1"/>
    <property type="match status" value="1"/>
</dbReference>
<dbReference type="RefSeq" id="XP_024946639.1">
    <property type="nucleotide sequence ID" value="XM_025090871.1"/>
</dbReference>
<proteinExistence type="predicted"/>
<dbReference type="GO" id="GO:0016020">
    <property type="term" value="C:membrane"/>
    <property type="evidence" value="ECO:0007669"/>
    <property type="project" value="UniProtKB-SubCell"/>
</dbReference>
<dbReference type="Gene3D" id="3.30.60.20">
    <property type="match status" value="1"/>
</dbReference>
<protein>
    <submittedName>
        <fullName evidence="5">Protein kinase C isoform X6</fullName>
    </submittedName>
</protein>
<dbReference type="GO" id="GO:0005829">
    <property type="term" value="C:cytosol"/>
    <property type="evidence" value="ECO:0007669"/>
    <property type="project" value="TreeGrafter"/>
</dbReference>
<keyword evidence="2" id="KW-0862">Zinc</keyword>
<dbReference type="InterPro" id="IPR046349">
    <property type="entry name" value="C1-like_sf"/>
</dbReference>
<dbReference type="CDD" id="cd20833">
    <property type="entry name" value="C1_cPKC_rpt1"/>
    <property type="match status" value="1"/>
</dbReference>
<dbReference type="FunFam" id="3.30.60.20:FF:000006">
    <property type="entry name" value="Protein kinase C"/>
    <property type="match status" value="1"/>
</dbReference>
<dbReference type="PANTHER" id="PTHR22968:SF14">
    <property type="entry name" value="PROTEIN KINASE C"/>
    <property type="match status" value="1"/>
</dbReference>
<dbReference type="GO" id="GO:0004674">
    <property type="term" value="F:protein serine/threonine kinase activity"/>
    <property type="evidence" value="ECO:0007669"/>
    <property type="project" value="UniProtKB-KW"/>
</dbReference>
<dbReference type="PRINTS" id="PR00008">
    <property type="entry name" value="DAGPEDOMAIN"/>
</dbReference>
<dbReference type="GO" id="GO:0008270">
    <property type="term" value="F:zinc ion binding"/>
    <property type="evidence" value="ECO:0007669"/>
    <property type="project" value="UniProtKB-KW"/>
</dbReference>
<dbReference type="SUPFAM" id="SSF57889">
    <property type="entry name" value="Cysteine-rich domain"/>
    <property type="match status" value="1"/>
</dbReference>
<gene>
    <name evidence="5" type="primary">LOC107273513</name>
</gene>
<evidence type="ECO:0000313" key="4">
    <source>
        <dbReference type="Proteomes" id="UP000694920"/>
    </source>
</evidence>
<feature type="domain" description="Phorbol-ester/DAG-type" evidence="3">
    <location>
        <begin position="43"/>
        <end position="93"/>
    </location>
</feature>
<keyword evidence="5" id="KW-0418">Kinase</keyword>
<evidence type="ECO:0000256" key="2">
    <source>
        <dbReference type="ARBA" id="ARBA00022833"/>
    </source>
</evidence>
<accession>A0AAJ7W6T4</accession>
<sequence length="123" mass="13936">MADEEGNTCEDSLGPGDINTAFGKKLRGRKGALKKKNVYMVKGHSFMPRFFKQPTFCSHCKDFIWGFGKQGYQCQVCSFVVHKRCHEYVTFTCPGADKGADSDEQQFALAFVNFNCCNRIRDI</sequence>
<evidence type="ECO:0000313" key="5">
    <source>
        <dbReference type="RefSeq" id="XP_024946639.1"/>
    </source>
</evidence>
<dbReference type="GeneID" id="107273513"/>
<keyword evidence="5" id="KW-0808">Transferase</keyword>
<dbReference type="PANTHER" id="PTHR22968">
    <property type="entry name" value="PROTEIN KINASE C, MU"/>
    <property type="match status" value="1"/>
</dbReference>
<reference evidence="5" key="1">
    <citation type="submission" date="2025-08" db="UniProtKB">
        <authorList>
            <consortium name="RefSeq"/>
        </authorList>
    </citation>
    <scope>IDENTIFICATION</scope>
</reference>
<name>A0AAJ7W6T4_CEPCN</name>
<dbReference type="Proteomes" id="UP000694920">
    <property type="component" value="Unplaced"/>
</dbReference>
<dbReference type="GO" id="GO:0007200">
    <property type="term" value="P:phospholipase C-activating G protein-coupled receptor signaling pathway"/>
    <property type="evidence" value="ECO:0007669"/>
    <property type="project" value="TreeGrafter"/>
</dbReference>
<evidence type="ECO:0000256" key="1">
    <source>
        <dbReference type="ARBA" id="ARBA00022723"/>
    </source>
</evidence>
<dbReference type="InterPro" id="IPR020454">
    <property type="entry name" value="DAG/PE-bd"/>
</dbReference>